<dbReference type="Gene3D" id="3.50.50.60">
    <property type="entry name" value="FAD/NAD(P)-binding domain"/>
    <property type="match status" value="2"/>
</dbReference>
<dbReference type="PANTHER" id="PTHR23167">
    <property type="entry name" value="CALPONIN HOMOLOGY DOMAIN-CONTAINING PROTEIN DDB_G0272472-RELATED"/>
    <property type="match status" value="1"/>
</dbReference>
<dbReference type="GO" id="GO:0046872">
    <property type="term" value="F:metal ion binding"/>
    <property type="evidence" value="ECO:0007669"/>
    <property type="project" value="UniProtKB-KW"/>
</dbReference>
<dbReference type="InterPro" id="IPR057494">
    <property type="entry name" value="Rossman_Mical"/>
</dbReference>
<keyword evidence="5 7" id="KW-0440">LIM domain</keyword>
<keyword evidence="4 7" id="KW-0862">Zinc</keyword>
<dbReference type="PROSITE" id="PS00478">
    <property type="entry name" value="LIM_DOMAIN_1"/>
    <property type="match status" value="1"/>
</dbReference>
<dbReference type="InterPro" id="IPR050540">
    <property type="entry name" value="F-actin_Monoox_Mical"/>
</dbReference>
<dbReference type="InterPro" id="IPR001781">
    <property type="entry name" value="Znf_LIM"/>
</dbReference>
<dbReference type="PANTHER" id="PTHR23167:SF54">
    <property type="entry name" value="[F-ACTIN]-MONOOXYGENASE MICAL"/>
    <property type="match status" value="1"/>
</dbReference>
<dbReference type="PROSITE" id="PS50023">
    <property type="entry name" value="LIM_DOMAIN_2"/>
    <property type="match status" value="1"/>
</dbReference>
<dbReference type="EMBL" id="JYDV01000016">
    <property type="protein sequence ID" value="KRZ42137.1"/>
    <property type="molecule type" value="Genomic_DNA"/>
</dbReference>
<dbReference type="Pfam" id="PF00412">
    <property type="entry name" value="LIM"/>
    <property type="match status" value="1"/>
</dbReference>
<keyword evidence="2" id="KW-0963">Cytoplasm</keyword>
<evidence type="ECO:0000256" key="6">
    <source>
        <dbReference type="ARBA" id="ARBA00023203"/>
    </source>
</evidence>
<dbReference type="InterPro" id="IPR036188">
    <property type="entry name" value="FAD/NAD-bd_sf"/>
</dbReference>
<evidence type="ECO:0000256" key="1">
    <source>
        <dbReference type="ARBA" id="ARBA00004496"/>
    </source>
</evidence>
<evidence type="ECO:0000313" key="9">
    <source>
        <dbReference type="EMBL" id="KRZ42137.1"/>
    </source>
</evidence>
<evidence type="ECO:0000259" key="8">
    <source>
        <dbReference type="PROSITE" id="PS50023"/>
    </source>
</evidence>
<accession>A0A0V1K4F8</accession>
<evidence type="ECO:0000256" key="3">
    <source>
        <dbReference type="ARBA" id="ARBA00022723"/>
    </source>
</evidence>
<evidence type="ECO:0000256" key="4">
    <source>
        <dbReference type="ARBA" id="ARBA00022833"/>
    </source>
</evidence>
<protein>
    <submittedName>
        <fullName evidence="9">Protein-methionine sulfoxide oxidase MICAL2</fullName>
    </submittedName>
</protein>
<dbReference type="GO" id="GO:0003779">
    <property type="term" value="F:actin binding"/>
    <property type="evidence" value="ECO:0007669"/>
    <property type="project" value="UniProtKB-KW"/>
</dbReference>
<gene>
    <name evidence="9" type="primary">Mical2</name>
    <name evidence="9" type="ORF">T4C_1724</name>
</gene>
<dbReference type="CDD" id="cd09358">
    <property type="entry name" value="LIM_Mical_like"/>
    <property type="match status" value="1"/>
</dbReference>
<keyword evidence="3 7" id="KW-0479">Metal-binding</keyword>
<dbReference type="AlphaFoldDB" id="A0A0V1K4F8"/>
<organism evidence="9 10">
    <name type="scientific">Trichinella pseudospiralis</name>
    <name type="common">Parasitic roundworm</name>
    <dbReference type="NCBI Taxonomy" id="6337"/>
    <lineage>
        <taxon>Eukaryota</taxon>
        <taxon>Metazoa</taxon>
        <taxon>Ecdysozoa</taxon>
        <taxon>Nematoda</taxon>
        <taxon>Enoplea</taxon>
        <taxon>Dorylaimia</taxon>
        <taxon>Trichinellida</taxon>
        <taxon>Trichinellidae</taxon>
        <taxon>Trichinella</taxon>
    </lineage>
</organism>
<reference evidence="9 10" key="1">
    <citation type="submission" date="2015-01" db="EMBL/GenBank/DDBJ databases">
        <title>Evolution of Trichinella species and genotypes.</title>
        <authorList>
            <person name="Korhonen P.K."/>
            <person name="Edoardo P."/>
            <person name="Giuseppe L.R."/>
            <person name="Gasser R.B."/>
        </authorList>
    </citation>
    <scope>NUCLEOTIDE SEQUENCE [LARGE SCALE GENOMIC DNA]</scope>
    <source>
        <strain evidence="9">ISS176</strain>
    </source>
</reference>
<sequence>MKADHLDQYFNGLIRITVLNMENVKSECVWTVMKMFIEASSLKSAMMAYCQLVCLCDPDRSDPYKFYTSIRGKLNWWKVNPLWELLDKRFAQVEYLNQQAGKNLKALVVGAGPCGLRMAIECAFLGAKVVVLEKRGKFSRNNLLHIWPNAKEDLKNLGAKIFYPKFCVGSINHISICSLQLILLKVALLVGVEVFENVAFNNLIEPEMNSDGDVSGWKAALNPENHFLSDYQFNVIINADGKRNNILGFPHKEFRGKLAIGLTANFVNHHTEVENNVKEISGISYFYDSSFFRGLEEETDIKLENIVYYKEDTHYFVMTAKKQSLLERRVIIQDFEEVSKLLEAKNVCSENLLAYVTDVANFATHNSIPNLEFALNENSLPDVAMFDFTSLFSAENSSRFEQKHGRPLLLGLVGDSLHEVCEKNCFRCIAFANRTFRSQPFWPTGTGIGRGFMSVFDAAWMIRGYGCGQPILQILAERESYYKLLTQVTPETLSKNFKNYTIDPRTRYPCCDNHLMPNQVKPLVTLDSRKVRFNQELSYSLPSVSWSEEVKFERRRTLFNWLQDTLAPYRRRLHDFRALFDSGVILSMIICRYRRQEAKSVVVGSPPKCSVNVELCYEKVKSLWDVEAPDQTDNDDQVCEYLSEIKRKIDEEKPSSPTVVLVPAQAAFTELKDPILHGRVVGSELFKEQEAAGQREEEVDTDRRWLSRISGADRPAVGKLKPALLEMNKANNCWLPSGERSSAGKLDPELLQTVDVLLRGKQKAENEPKSTVGKLNQSAIIEMEMQLKNTHTALHQQPVLSSKEAKIIAEKTAVLKQRAQNGFQLNNDRFQLIDSCIQRLDKHLRMADTSGAVGVAELTKMHAVSIGTRKPPAPLPPPKQKPKLSSACYYTQEPELCSVCGKPAYMAERVAVEGLLFHKDCFRCAYCQCSLRMNAYGAERLENYGKVFFCDRHMKLSLKSKVEELDKNKLHANTASHTTERVNFALGGENVIASSSEESLFEWKICDAQRFNNCDDNDGNDNGKDNDEESEQ</sequence>
<evidence type="ECO:0000256" key="2">
    <source>
        <dbReference type="ARBA" id="ARBA00022490"/>
    </source>
</evidence>
<dbReference type="SMART" id="SM00132">
    <property type="entry name" value="LIM"/>
    <property type="match status" value="1"/>
</dbReference>
<evidence type="ECO:0000256" key="5">
    <source>
        <dbReference type="ARBA" id="ARBA00023038"/>
    </source>
</evidence>
<name>A0A0V1K4F8_TRIPS</name>
<comment type="caution">
    <text evidence="9">The sequence shown here is derived from an EMBL/GenBank/DDBJ whole genome shotgun (WGS) entry which is preliminary data.</text>
</comment>
<comment type="subcellular location">
    <subcellularLocation>
        <location evidence="1">Cytoplasm</location>
    </subcellularLocation>
</comment>
<keyword evidence="6" id="KW-0009">Actin-binding</keyword>
<dbReference type="Proteomes" id="UP000054826">
    <property type="component" value="Unassembled WGS sequence"/>
</dbReference>
<dbReference type="SUPFAM" id="SSF57716">
    <property type="entry name" value="Glucocorticoid receptor-like (DNA-binding domain)"/>
    <property type="match status" value="1"/>
</dbReference>
<dbReference type="Gene3D" id="2.10.110.10">
    <property type="entry name" value="Cysteine Rich Protein"/>
    <property type="match status" value="1"/>
</dbReference>
<feature type="domain" description="LIM zinc-binding" evidence="8">
    <location>
        <begin position="895"/>
        <end position="960"/>
    </location>
</feature>
<evidence type="ECO:0000313" key="10">
    <source>
        <dbReference type="Proteomes" id="UP000054826"/>
    </source>
</evidence>
<dbReference type="SUPFAM" id="SSF51905">
    <property type="entry name" value="FAD/NAD(P)-binding domain"/>
    <property type="match status" value="1"/>
</dbReference>
<proteinExistence type="predicted"/>
<evidence type="ECO:0000256" key="7">
    <source>
        <dbReference type="PROSITE-ProRule" id="PRU00125"/>
    </source>
</evidence>
<dbReference type="Pfam" id="PF25413">
    <property type="entry name" value="Rossman_Mical"/>
    <property type="match status" value="1"/>
</dbReference>
<dbReference type="GO" id="GO:0005737">
    <property type="term" value="C:cytoplasm"/>
    <property type="evidence" value="ECO:0007669"/>
    <property type="project" value="UniProtKB-SubCell"/>
</dbReference>